<evidence type="ECO:0000256" key="3">
    <source>
        <dbReference type="PROSITE-ProRule" id="PRU00339"/>
    </source>
</evidence>
<dbReference type="PANTHER" id="PTHR44943">
    <property type="entry name" value="CELLULOSE SYNTHASE OPERON PROTEIN C"/>
    <property type="match status" value="1"/>
</dbReference>
<dbReference type="InParanoid" id="A0A0L0H6W8"/>
<evidence type="ECO:0000313" key="5">
    <source>
        <dbReference type="Proteomes" id="UP000053201"/>
    </source>
</evidence>
<keyword evidence="1" id="KW-0677">Repeat</keyword>
<proteinExistence type="predicted"/>
<dbReference type="PROSITE" id="PS50005">
    <property type="entry name" value="TPR"/>
    <property type="match status" value="1"/>
</dbReference>
<evidence type="ECO:0000256" key="1">
    <source>
        <dbReference type="ARBA" id="ARBA00022737"/>
    </source>
</evidence>
<dbReference type="SUPFAM" id="SSF48452">
    <property type="entry name" value="TPR-like"/>
    <property type="match status" value="1"/>
</dbReference>
<dbReference type="InterPro" id="IPR019734">
    <property type="entry name" value="TPR_rpt"/>
</dbReference>
<dbReference type="RefSeq" id="XP_016605022.1">
    <property type="nucleotide sequence ID" value="XM_016755952.1"/>
</dbReference>
<accession>A0A0L0H6W8</accession>
<dbReference type="eggNOG" id="ENOG502S325">
    <property type="taxonomic scope" value="Eukaryota"/>
</dbReference>
<gene>
    <name evidence="4" type="ORF">SPPG_07800</name>
</gene>
<dbReference type="OMA" id="VEAMQCL"/>
<dbReference type="EMBL" id="KQ257466">
    <property type="protein sequence ID" value="KNC96982.1"/>
    <property type="molecule type" value="Genomic_DNA"/>
</dbReference>
<dbReference type="InterPro" id="IPR051685">
    <property type="entry name" value="Ycf3/AcsC/BcsC/TPR_MFPF"/>
</dbReference>
<dbReference type="Gene3D" id="1.25.40.10">
    <property type="entry name" value="Tetratricopeptide repeat domain"/>
    <property type="match status" value="1"/>
</dbReference>
<name>A0A0L0H6W8_SPIPD</name>
<dbReference type="OrthoDB" id="1926212at2759"/>
<keyword evidence="2 3" id="KW-0802">TPR repeat</keyword>
<evidence type="ECO:0000313" key="4">
    <source>
        <dbReference type="EMBL" id="KNC96982.1"/>
    </source>
</evidence>
<dbReference type="PROSITE" id="PS50293">
    <property type="entry name" value="TPR_REGION"/>
    <property type="match status" value="1"/>
</dbReference>
<evidence type="ECO:0000256" key="2">
    <source>
        <dbReference type="ARBA" id="ARBA00022803"/>
    </source>
</evidence>
<dbReference type="Pfam" id="PF00515">
    <property type="entry name" value="TPR_1"/>
    <property type="match status" value="1"/>
</dbReference>
<protein>
    <submittedName>
        <fullName evidence="4">Uncharacterized protein</fullName>
    </submittedName>
</protein>
<dbReference type="PANTHER" id="PTHR44943:SF8">
    <property type="entry name" value="TPR REPEAT-CONTAINING PROTEIN MJ0263"/>
    <property type="match status" value="1"/>
</dbReference>
<dbReference type="SMART" id="SM00028">
    <property type="entry name" value="TPR"/>
    <property type="match status" value="3"/>
</dbReference>
<reference evidence="4 5" key="1">
    <citation type="submission" date="2009-08" db="EMBL/GenBank/DDBJ databases">
        <title>The Genome Sequence of Spizellomyces punctatus strain DAOM BR117.</title>
        <authorList>
            <consortium name="The Broad Institute Genome Sequencing Platform"/>
            <person name="Russ C."/>
            <person name="Cuomo C."/>
            <person name="Shea T."/>
            <person name="Young S.K."/>
            <person name="Zeng Q."/>
            <person name="Koehrsen M."/>
            <person name="Haas B."/>
            <person name="Borodovsky M."/>
            <person name="Guigo R."/>
            <person name="Alvarado L."/>
            <person name="Berlin A."/>
            <person name="Bochicchio J."/>
            <person name="Borenstein D."/>
            <person name="Chapman S."/>
            <person name="Chen Z."/>
            <person name="Engels R."/>
            <person name="Freedman E."/>
            <person name="Gellesch M."/>
            <person name="Goldberg J."/>
            <person name="Griggs A."/>
            <person name="Gujja S."/>
            <person name="Heiman D."/>
            <person name="Hepburn T."/>
            <person name="Howarth C."/>
            <person name="Jen D."/>
            <person name="Larson L."/>
            <person name="Lewis B."/>
            <person name="Mehta T."/>
            <person name="Park D."/>
            <person name="Pearson M."/>
            <person name="Roberts A."/>
            <person name="Saif S."/>
            <person name="Shenoy N."/>
            <person name="Sisk P."/>
            <person name="Stolte C."/>
            <person name="Sykes S."/>
            <person name="Thomson T."/>
            <person name="Walk T."/>
            <person name="White J."/>
            <person name="Yandava C."/>
            <person name="Burger G."/>
            <person name="Gray M.W."/>
            <person name="Holland P.W.H."/>
            <person name="King N."/>
            <person name="Lang F.B.F."/>
            <person name="Roger A.J."/>
            <person name="Ruiz-Trillo I."/>
            <person name="Lander E."/>
            <person name="Nusbaum C."/>
        </authorList>
    </citation>
    <scope>NUCLEOTIDE SEQUENCE [LARGE SCALE GENOMIC DNA]</scope>
    <source>
        <strain evidence="4 5">DAOM BR117</strain>
    </source>
</reference>
<dbReference type="Pfam" id="PF14559">
    <property type="entry name" value="TPR_19"/>
    <property type="match status" value="1"/>
</dbReference>
<dbReference type="InterPro" id="IPR011990">
    <property type="entry name" value="TPR-like_helical_dom_sf"/>
</dbReference>
<feature type="repeat" description="TPR" evidence="3">
    <location>
        <begin position="72"/>
        <end position="105"/>
    </location>
</feature>
<organism evidence="4 5">
    <name type="scientific">Spizellomyces punctatus (strain DAOM BR117)</name>
    <dbReference type="NCBI Taxonomy" id="645134"/>
    <lineage>
        <taxon>Eukaryota</taxon>
        <taxon>Fungi</taxon>
        <taxon>Fungi incertae sedis</taxon>
        <taxon>Chytridiomycota</taxon>
        <taxon>Chytridiomycota incertae sedis</taxon>
        <taxon>Chytridiomycetes</taxon>
        <taxon>Spizellomycetales</taxon>
        <taxon>Spizellomycetaceae</taxon>
        <taxon>Spizellomyces</taxon>
    </lineage>
</organism>
<dbReference type="GeneID" id="27690989"/>
<dbReference type="STRING" id="645134.A0A0L0H6W8"/>
<dbReference type="AlphaFoldDB" id="A0A0L0H6W8"/>
<dbReference type="VEuPathDB" id="FungiDB:SPPG_07800"/>
<keyword evidence="5" id="KW-1185">Reference proteome</keyword>
<sequence length="204" mass="22622">MHSQFLSLSRFAGFSSTTRHYASHSSDSVTAADPETIKAREWFNEGTQKWNNDDLHGALDCFEKSAWTKATGDAYYNIANCQLQLGRHEAAIKSWKKSLELSPNRSDAHVNIANVHALILKDPETALSHYEEALRLEPNDGEIHYNYAVVLDSMGRLEKAVEEYKLAVQNGTAVAEKNLRNAMARLLTKKAEDAAKGAGSGNEK</sequence>
<dbReference type="Proteomes" id="UP000053201">
    <property type="component" value="Unassembled WGS sequence"/>
</dbReference>